<sequence>MSRSSSGLSMGDNPIVGREIIDVLRQPRSFLALGGLLGLLSLALLIAWPGGEASPSRVASLSIEMFRSFAVAQLGIVALLCAVTASQSVVQEREGGTLQLLEVTYLTPLKLVVAKFFSTLVLVLLLSISTAPILALTYILGGISISEILGAYLVAFKYAILFTCIGLTVSSATGSTFAALTGAMVFSVPVLGWIINSAVTNPEYFAMEGHYDSILIYPPLIYICFAYAASMLGRGEQPFRDRPEVLQSGIIKISESEFPDNLLTGSFEMPKWMNPVFVKEFQAEVVGRNIFIKIFITGAMILGGIVLLNSFVNESSTPFQIYLLSFCALIAPALACNSVTKEKENKTALLLSTTTLTPDTIVRGKLMASVYFTLVLFMLVFLPCVFGALVSSYFTLLGLLGLVVQCVTVTAASAAIGLAFSASFSTMSRSTLATYLVLITVFVGPPLALWFKGGIAGEVTALTSFLLALSPVTSVLAHVKSFGIQSLETTIFGLNLLICWVLYFVGTRYSAHRGILD</sequence>
<feature type="transmembrane region" description="Helical" evidence="1">
    <location>
        <begin position="215"/>
        <end position="233"/>
    </location>
</feature>
<organism evidence="2 3">
    <name type="scientific">Candidatus Wallbacteria bacterium HGW-Wallbacteria-1</name>
    <dbReference type="NCBI Taxonomy" id="2013854"/>
    <lineage>
        <taxon>Bacteria</taxon>
        <taxon>Candidatus Walliibacteriota</taxon>
    </lineage>
</organism>
<accession>A0A2N1PNX5</accession>
<feature type="transmembrane region" description="Helical" evidence="1">
    <location>
        <begin position="318"/>
        <end position="336"/>
    </location>
</feature>
<feature type="transmembrane region" description="Helical" evidence="1">
    <location>
        <begin position="491"/>
        <end position="511"/>
    </location>
</feature>
<feature type="transmembrane region" description="Helical" evidence="1">
    <location>
        <begin position="111"/>
        <end position="136"/>
    </location>
</feature>
<evidence type="ECO:0000313" key="3">
    <source>
        <dbReference type="Proteomes" id="UP000233256"/>
    </source>
</evidence>
<feature type="transmembrane region" description="Helical" evidence="1">
    <location>
        <begin position="176"/>
        <end position="195"/>
    </location>
</feature>
<evidence type="ECO:0000313" key="2">
    <source>
        <dbReference type="EMBL" id="PKK89972.1"/>
    </source>
</evidence>
<keyword evidence="1" id="KW-1133">Transmembrane helix</keyword>
<dbReference type="PANTHER" id="PTHR43471:SF1">
    <property type="entry name" value="ABC TRANSPORTER PERMEASE PROTEIN NOSY-RELATED"/>
    <property type="match status" value="1"/>
</dbReference>
<protein>
    <recommendedName>
        <fullName evidence="4">ABC transporter permease</fullName>
    </recommendedName>
</protein>
<keyword evidence="1" id="KW-0812">Transmembrane</keyword>
<feature type="transmembrane region" description="Helical" evidence="1">
    <location>
        <begin position="69"/>
        <end position="90"/>
    </location>
</feature>
<dbReference type="PANTHER" id="PTHR43471">
    <property type="entry name" value="ABC TRANSPORTER PERMEASE"/>
    <property type="match status" value="1"/>
</dbReference>
<feature type="transmembrane region" description="Helical" evidence="1">
    <location>
        <begin position="370"/>
        <end position="390"/>
    </location>
</feature>
<proteinExistence type="predicted"/>
<comment type="caution">
    <text evidence="2">The sequence shown here is derived from an EMBL/GenBank/DDBJ whole genome shotgun (WGS) entry which is preliminary data.</text>
</comment>
<keyword evidence="1" id="KW-0472">Membrane</keyword>
<evidence type="ECO:0008006" key="4">
    <source>
        <dbReference type="Google" id="ProtNLM"/>
    </source>
</evidence>
<feature type="transmembrane region" description="Helical" evidence="1">
    <location>
        <begin position="148"/>
        <end position="169"/>
    </location>
</feature>
<dbReference type="AlphaFoldDB" id="A0A2N1PNX5"/>
<dbReference type="Proteomes" id="UP000233256">
    <property type="component" value="Unassembled WGS sequence"/>
</dbReference>
<dbReference type="EMBL" id="PGXC01000009">
    <property type="protein sequence ID" value="PKK89972.1"/>
    <property type="molecule type" value="Genomic_DNA"/>
</dbReference>
<evidence type="ECO:0000256" key="1">
    <source>
        <dbReference type="SAM" id="Phobius"/>
    </source>
</evidence>
<feature type="transmembrane region" description="Helical" evidence="1">
    <location>
        <begin position="30"/>
        <end position="49"/>
    </location>
</feature>
<feature type="transmembrane region" description="Helical" evidence="1">
    <location>
        <begin position="290"/>
        <end position="312"/>
    </location>
</feature>
<name>A0A2N1PNX5_9BACT</name>
<reference evidence="2 3" key="1">
    <citation type="journal article" date="2017" name="ISME J.">
        <title>Potential for microbial H2 and metal transformations associated with novel bacteria and archaea in deep terrestrial subsurface sediments.</title>
        <authorList>
            <person name="Hernsdorf A.W."/>
            <person name="Amano Y."/>
            <person name="Miyakawa K."/>
            <person name="Ise K."/>
            <person name="Suzuki Y."/>
            <person name="Anantharaman K."/>
            <person name="Probst A."/>
            <person name="Burstein D."/>
            <person name="Thomas B.C."/>
            <person name="Banfield J.F."/>
        </authorList>
    </citation>
    <scope>NUCLEOTIDE SEQUENCE [LARGE SCALE GENOMIC DNA]</scope>
    <source>
        <strain evidence="2">HGW-Wallbacteria-1</strain>
    </source>
</reference>
<feature type="transmembrane region" description="Helical" evidence="1">
    <location>
        <begin position="432"/>
        <end position="453"/>
    </location>
</feature>
<gene>
    <name evidence="2" type="ORF">CVV64_11615</name>
</gene>
<feature type="transmembrane region" description="Helical" evidence="1">
    <location>
        <begin position="396"/>
        <end position="420"/>
    </location>
</feature>